<evidence type="ECO:0000313" key="2">
    <source>
        <dbReference type="Proteomes" id="UP000821845"/>
    </source>
</evidence>
<organism evidence="1 2">
    <name type="scientific">Hyalomma asiaticum</name>
    <name type="common">Tick</name>
    <dbReference type="NCBI Taxonomy" id="266040"/>
    <lineage>
        <taxon>Eukaryota</taxon>
        <taxon>Metazoa</taxon>
        <taxon>Ecdysozoa</taxon>
        <taxon>Arthropoda</taxon>
        <taxon>Chelicerata</taxon>
        <taxon>Arachnida</taxon>
        <taxon>Acari</taxon>
        <taxon>Parasitiformes</taxon>
        <taxon>Ixodida</taxon>
        <taxon>Ixodoidea</taxon>
        <taxon>Ixodidae</taxon>
        <taxon>Hyalomminae</taxon>
        <taxon>Hyalomma</taxon>
    </lineage>
</organism>
<sequence>MGGIFSTPPAQRCLMSTDSDSSGSSVQPVAMSTVVRTRHSDDSSDASSSSSICSNITLASSSVVSETSSVTSLASSTCSGFSSSGSSSSLSSDERVTRSPPPKTGDEATEGGEAGASGSRSDLERRLRDMEEELTCVICMCRRRDIAFLCGHAACSMCAAQIDTCHMCRRPIATKIRLH</sequence>
<name>A0ACB7SIZ6_HYAAI</name>
<evidence type="ECO:0000313" key="1">
    <source>
        <dbReference type="EMBL" id="KAH6933723.1"/>
    </source>
</evidence>
<dbReference type="Proteomes" id="UP000821845">
    <property type="component" value="Chromosome 4"/>
</dbReference>
<proteinExistence type="predicted"/>
<protein>
    <submittedName>
        <fullName evidence="1">Uncharacterized protein</fullName>
    </submittedName>
</protein>
<gene>
    <name evidence="1" type="ORF">HPB50_017689</name>
</gene>
<keyword evidence="2" id="KW-1185">Reference proteome</keyword>
<comment type="caution">
    <text evidence="1">The sequence shown here is derived from an EMBL/GenBank/DDBJ whole genome shotgun (WGS) entry which is preliminary data.</text>
</comment>
<reference evidence="1" key="1">
    <citation type="submission" date="2020-05" db="EMBL/GenBank/DDBJ databases">
        <title>Large-scale comparative analyses of tick genomes elucidate their genetic diversity and vector capacities.</title>
        <authorList>
            <person name="Jia N."/>
            <person name="Wang J."/>
            <person name="Shi W."/>
            <person name="Du L."/>
            <person name="Sun Y."/>
            <person name="Zhan W."/>
            <person name="Jiang J."/>
            <person name="Wang Q."/>
            <person name="Zhang B."/>
            <person name="Ji P."/>
            <person name="Sakyi L.B."/>
            <person name="Cui X."/>
            <person name="Yuan T."/>
            <person name="Jiang B."/>
            <person name="Yang W."/>
            <person name="Lam T.T.-Y."/>
            <person name="Chang Q."/>
            <person name="Ding S."/>
            <person name="Wang X."/>
            <person name="Zhu J."/>
            <person name="Ruan X."/>
            <person name="Zhao L."/>
            <person name="Wei J."/>
            <person name="Que T."/>
            <person name="Du C."/>
            <person name="Cheng J."/>
            <person name="Dai P."/>
            <person name="Han X."/>
            <person name="Huang E."/>
            <person name="Gao Y."/>
            <person name="Liu J."/>
            <person name="Shao H."/>
            <person name="Ye R."/>
            <person name="Li L."/>
            <person name="Wei W."/>
            <person name="Wang X."/>
            <person name="Wang C."/>
            <person name="Yang T."/>
            <person name="Huo Q."/>
            <person name="Li W."/>
            <person name="Guo W."/>
            <person name="Chen H."/>
            <person name="Zhou L."/>
            <person name="Ni X."/>
            <person name="Tian J."/>
            <person name="Zhou Y."/>
            <person name="Sheng Y."/>
            <person name="Liu T."/>
            <person name="Pan Y."/>
            <person name="Xia L."/>
            <person name="Li J."/>
            <person name="Zhao F."/>
            <person name="Cao W."/>
        </authorList>
    </citation>
    <scope>NUCLEOTIDE SEQUENCE</scope>
    <source>
        <strain evidence="1">Hyas-2018</strain>
    </source>
</reference>
<accession>A0ACB7SIZ6</accession>
<dbReference type="EMBL" id="CM023484">
    <property type="protein sequence ID" value="KAH6933723.1"/>
    <property type="molecule type" value="Genomic_DNA"/>
</dbReference>